<dbReference type="AlphaFoldDB" id="A0A0F7P7D9"/>
<dbReference type="OrthoDB" id="330708at2157"/>
<proteinExistence type="predicted"/>
<dbReference type="InterPro" id="IPR006626">
    <property type="entry name" value="PbH1"/>
</dbReference>
<feature type="compositionally biased region" description="Polar residues" evidence="1">
    <location>
        <begin position="191"/>
        <end position="201"/>
    </location>
</feature>
<dbReference type="Proteomes" id="UP000060390">
    <property type="component" value="Chromosome"/>
</dbReference>
<evidence type="ECO:0000313" key="5">
    <source>
        <dbReference type="Proteomes" id="UP000069906"/>
    </source>
</evidence>
<dbReference type="EMBL" id="CP011564">
    <property type="protein sequence ID" value="ALG81014.1"/>
    <property type="molecule type" value="Genomic_DNA"/>
</dbReference>
<sequence length="491" mass="50591">MKRRHYLIGIGSVVGSSAAIGTGALTSVEATRDATVNVANENNAFLALEPANSNHGKAFATQDSGNKIGLSFGDPGNGGSGVGQRSVYDFDDVLTVTNQGTQRIYFWVEFFKSDFDALYLYPNGDSSRKLNDGTNSVLTLGVGESANLGVHIDTTSLGTGTETPTMTIRADTNKPGNSGSVESGGDDALVVSQNPNPENDNEFGSIQDAVDAAQGTTILVESGTYDESVSIDKPGLTIEGVGSSSTTIDASGKKRGLDIKADGVTVRDLTVDSAGSGVESGEIEGIFVGNAVGFSDDGGTISIENVNITNVDGTDSGKTTEGIHIKHYDAGDPINGVDIKNVTIDGVDAPDGMWADGGRGANGIKLQSNITNINVTNTKIKDIAGGWSYGVTPTASNTQSGIPKNISFDSVTINNVVASGSDYSSTGVGIDSASGDPASTEVADPNELSFTATNIKDVDIGLVNKNTNHELSVPEGVNIDSDLKNVWNADS</sequence>
<protein>
    <submittedName>
        <fullName evidence="2">Uncharacterized protein</fullName>
    </submittedName>
</protein>
<dbReference type="Pfam" id="PF06510">
    <property type="entry name" value="DUF1102"/>
    <property type="match status" value="1"/>
</dbReference>
<accession>A0A0F7P7D9</accession>
<dbReference type="STRING" id="1604004.HLASA_0098"/>
<feature type="compositionally biased region" description="Low complexity" evidence="1">
    <location>
        <begin position="154"/>
        <end position="167"/>
    </location>
</feature>
<gene>
    <name evidence="3" type="ORF">HLASA_0098</name>
    <name evidence="2" type="ORF">HLASF_0098</name>
</gene>
<dbReference type="SMART" id="SM00710">
    <property type="entry name" value="PbH1"/>
    <property type="match status" value="5"/>
</dbReference>
<evidence type="ECO:0000313" key="4">
    <source>
        <dbReference type="Proteomes" id="UP000060390"/>
    </source>
</evidence>
<reference evidence="3 4" key="3">
    <citation type="journal article" date="2016" name="Stand. Genomic Sci.">
        <title>Complete genome sequence of 'Halanaeroarchaeum sulfurireducens' M27-SA2, a sulfur-reducing and acetate-oxidizing haloarchaeon from the deep-sea hypersaline anoxic lake Medee.</title>
        <authorList>
            <person name="Messina E."/>
            <person name="Sorokin D.Y."/>
            <person name="Kublanov I.V."/>
            <person name="Toshchakov S."/>
            <person name="Lopatina A."/>
            <person name="Arcadi E."/>
            <person name="Smedile F."/>
            <person name="La Spada G."/>
            <person name="La Cono V."/>
            <person name="Yakimov M.M."/>
        </authorList>
    </citation>
    <scope>NUCLEOTIDE SEQUENCE [LARGE SCALE GENOMIC DNA]</scope>
    <source>
        <strain evidence="3 4">M27-SA2</strain>
    </source>
</reference>
<dbReference type="Gene3D" id="2.160.20.10">
    <property type="entry name" value="Single-stranded right-handed beta-helix, Pectin lyase-like"/>
    <property type="match status" value="1"/>
</dbReference>
<reference evidence="4" key="2">
    <citation type="submission" date="2015-05" db="EMBL/GenBank/DDBJ databases">
        <title>Complete genome sequence of Halanaeroarchaeum sulfurireducens type strain M27-SA2, a sulfate-reducer haloarchaeon from marine anoxic lake Medee.</title>
        <authorList>
            <person name="Messina E."/>
            <person name="Kublanov I.V."/>
            <person name="Toshchakov S."/>
            <person name="Arcadi E."/>
            <person name="La Spada G."/>
            <person name="La Cono V."/>
            <person name="Yakimov M.M."/>
        </authorList>
    </citation>
    <scope>NUCLEOTIDE SEQUENCE [LARGE SCALE GENOMIC DNA]</scope>
    <source>
        <strain evidence="4">M27-SA2</strain>
    </source>
</reference>
<feature type="region of interest" description="Disordered" evidence="1">
    <location>
        <begin position="153"/>
        <end position="201"/>
    </location>
</feature>
<dbReference type="HOGENOM" id="CLU_555056_0_0_2"/>
<dbReference type="SUPFAM" id="SSF51126">
    <property type="entry name" value="Pectin lyase-like"/>
    <property type="match status" value="1"/>
</dbReference>
<name>A0A0F7P7D9_9EURY</name>
<dbReference type="KEGG" id="hsu:HLASF_0098"/>
<dbReference type="Proteomes" id="UP000069906">
    <property type="component" value="Chromosome"/>
</dbReference>
<dbReference type="GeneID" id="26009472"/>
<evidence type="ECO:0000313" key="2">
    <source>
        <dbReference type="EMBL" id="AKH96612.1"/>
    </source>
</evidence>
<dbReference type="InterPro" id="IPR011050">
    <property type="entry name" value="Pectin_lyase_fold/virulence"/>
</dbReference>
<dbReference type="InterPro" id="IPR009482">
    <property type="entry name" value="DUF1102"/>
</dbReference>
<evidence type="ECO:0000313" key="3">
    <source>
        <dbReference type="EMBL" id="ALG81014.1"/>
    </source>
</evidence>
<dbReference type="InterPro" id="IPR012334">
    <property type="entry name" value="Pectin_lyas_fold"/>
</dbReference>
<dbReference type="KEGG" id="hsf:HLASA_0098"/>
<dbReference type="EMBL" id="CP008874">
    <property type="protein sequence ID" value="AKH96612.1"/>
    <property type="molecule type" value="Genomic_DNA"/>
</dbReference>
<organism evidence="2 5">
    <name type="scientific">Halanaeroarchaeum sulfurireducens</name>
    <dbReference type="NCBI Taxonomy" id="1604004"/>
    <lineage>
        <taxon>Archaea</taxon>
        <taxon>Methanobacteriati</taxon>
        <taxon>Methanobacteriota</taxon>
        <taxon>Stenosarchaea group</taxon>
        <taxon>Halobacteria</taxon>
        <taxon>Halobacteriales</taxon>
        <taxon>Halobacteriaceae</taxon>
        <taxon>Halanaeroarchaeum</taxon>
    </lineage>
</organism>
<evidence type="ECO:0000256" key="1">
    <source>
        <dbReference type="SAM" id="MobiDB-lite"/>
    </source>
</evidence>
<reference evidence="2 5" key="1">
    <citation type="journal article" date="2015" name="ISME J.">
        <title>Elemental sulfur and acetate can support life of a novel strictly anaerobic haloarchaeon.</title>
        <authorList>
            <person name="Sorokin D.Y."/>
            <person name="Kublanov I.V."/>
            <person name="Gavrilov S.N."/>
            <person name="Rojo D."/>
            <person name="Roman P."/>
            <person name="Golyshin P.N."/>
            <person name="Slepak V.Z."/>
            <person name="Smedile F."/>
            <person name="Ferrer M."/>
            <person name="Messina E."/>
            <person name="La Cono V."/>
            <person name="Yakimov M.M."/>
        </authorList>
    </citation>
    <scope>NUCLEOTIDE SEQUENCE [LARGE SCALE GENOMIC DNA]</scope>
    <source>
        <strain evidence="2 5">HSR2</strain>
    </source>
</reference>
<dbReference type="RefSeq" id="WP_079977746.1">
    <property type="nucleotide sequence ID" value="NZ_CP008874.1"/>
</dbReference>
<keyword evidence="5" id="KW-1185">Reference proteome</keyword>